<sequence length="262" mass="29033">ITAEKVFQPTVTSVKNLNLNFASPRSSTRKTPAFSKYTVAQSKSPKPNTSLKVMSSSQKTPKLAQISEKTGKESFPSSSKPSKSPRATRKDAGVTQRLPKNKSYIKKSPRTSPRNAVSVCKNLQKQGSETTSKVTSVKKVSPVRGPNVLSKLHKENVKPVNQSVPSPAVTSKLTSVNLSCIGSVNKRSEYDPKATINKPLNYIPYKGTLKPIADRETLKKMAERKPNLKSRHEMREGQRKILKGVRFNKRFELQMANRGITL</sequence>
<reference evidence="2 3" key="1">
    <citation type="journal article" date="2024" name="BMC Genomics">
        <title>Genome assembly of redclaw crayfish (Cherax quadricarinatus) provides insights into its immune adaptation and hypoxia tolerance.</title>
        <authorList>
            <person name="Liu Z."/>
            <person name="Zheng J."/>
            <person name="Li H."/>
            <person name="Fang K."/>
            <person name="Wang S."/>
            <person name="He J."/>
            <person name="Zhou D."/>
            <person name="Weng S."/>
            <person name="Chi M."/>
            <person name="Gu Z."/>
            <person name="He J."/>
            <person name="Li F."/>
            <person name="Wang M."/>
        </authorList>
    </citation>
    <scope>NUCLEOTIDE SEQUENCE [LARGE SCALE GENOMIC DNA]</scope>
    <source>
        <strain evidence="2">ZL_2023a</strain>
    </source>
</reference>
<protein>
    <submittedName>
        <fullName evidence="2">Uncharacterized protein</fullName>
    </submittedName>
</protein>
<evidence type="ECO:0000256" key="1">
    <source>
        <dbReference type="SAM" id="MobiDB-lite"/>
    </source>
</evidence>
<feature type="compositionally biased region" description="Low complexity" evidence="1">
    <location>
        <begin position="73"/>
        <end position="85"/>
    </location>
</feature>
<dbReference type="InterPro" id="IPR026756">
    <property type="entry name" value="NuSAP"/>
</dbReference>
<accession>A0AAW0XXI2</accession>
<feature type="compositionally biased region" description="Polar residues" evidence="1">
    <location>
        <begin position="38"/>
        <end position="60"/>
    </location>
</feature>
<dbReference type="AlphaFoldDB" id="A0AAW0XXI2"/>
<feature type="compositionally biased region" description="Basic residues" evidence="1">
    <location>
        <begin position="99"/>
        <end position="109"/>
    </location>
</feature>
<organism evidence="2 3">
    <name type="scientific">Cherax quadricarinatus</name>
    <name type="common">Australian red claw crayfish</name>
    <dbReference type="NCBI Taxonomy" id="27406"/>
    <lineage>
        <taxon>Eukaryota</taxon>
        <taxon>Metazoa</taxon>
        <taxon>Ecdysozoa</taxon>
        <taxon>Arthropoda</taxon>
        <taxon>Crustacea</taxon>
        <taxon>Multicrustacea</taxon>
        <taxon>Malacostraca</taxon>
        <taxon>Eumalacostraca</taxon>
        <taxon>Eucarida</taxon>
        <taxon>Decapoda</taxon>
        <taxon>Pleocyemata</taxon>
        <taxon>Astacidea</taxon>
        <taxon>Parastacoidea</taxon>
        <taxon>Parastacidae</taxon>
        <taxon>Cherax</taxon>
    </lineage>
</organism>
<comment type="caution">
    <text evidence="2">The sequence shown here is derived from an EMBL/GenBank/DDBJ whole genome shotgun (WGS) entry which is preliminary data.</text>
</comment>
<proteinExistence type="predicted"/>
<dbReference type="Pfam" id="PF16006">
    <property type="entry name" value="NUSAP"/>
    <property type="match status" value="1"/>
</dbReference>
<dbReference type="EMBL" id="JARKIK010000014">
    <property type="protein sequence ID" value="KAK8747710.1"/>
    <property type="molecule type" value="Genomic_DNA"/>
</dbReference>
<name>A0AAW0XXI2_CHEQU</name>
<evidence type="ECO:0000313" key="3">
    <source>
        <dbReference type="Proteomes" id="UP001445076"/>
    </source>
</evidence>
<keyword evidence="3" id="KW-1185">Reference proteome</keyword>
<feature type="non-terminal residue" evidence="2">
    <location>
        <position position="1"/>
    </location>
</feature>
<evidence type="ECO:0000313" key="2">
    <source>
        <dbReference type="EMBL" id="KAK8747710.1"/>
    </source>
</evidence>
<gene>
    <name evidence="2" type="ORF">OTU49_016551</name>
</gene>
<feature type="region of interest" description="Disordered" evidence="1">
    <location>
        <begin position="22"/>
        <end position="117"/>
    </location>
</feature>
<dbReference type="Proteomes" id="UP001445076">
    <property type="component" value="Unassembled WGS sequence"/>
</dbReference>